<dbReference type="RefSeq" id="WP_110806594.1">
    <property type="nucleotide sequence ID" value="NZ_QJTK01000013.1"/>
</dbReference>
<organism evidence="1 2">
    <name type="scientific">Rhodobacter viridis</name>
    <dbReference type="NCBI Taxonomy" id="1054202"/>
    <lineage>
        <taxon>Bacteria</taxon>
        <taxon>Pseudomonadati</taxon>
        <taxon>Pseudomonadota</taxon>
        <taxon>Alphaproteobacteria</taxon>
        <taxon>Rhodobacterales</taxon>
        <taxon>Rhodobacter group</taxon>
        <taxon>Rhodobacter</taxon>
    </lineage>
</organism>
<gene>
    <name evidence="1" type="ORF">C8J30_11393</name>
</gene>
<evidence type="ECO:0000313" key="1">
    <source>
        <dbReference type="EMBL" id="PYF08234.1"/>
    </source>
</evidence>
<dbReference type="OrthoDB" id="9790219at2"/>
<dbReference type="EMBL" id="QJTK01000013">
    <property type="protein sequence ID" value="PYF08234.1"/>
    <property type="molecule type" value="Genomic_DNA"/>
</dbReference>
<comment type="caution">
    <text evidence="1">The sequence shown here is derived from an EMBL/GenBank/DDBJ whole genome shotgun (WGS) entry which is preliminary data.</text>
</comment>
<reference evidence="1 2" key="1">
    <citation type="submission" date="2018-06" db="EMBL/GenBank/DDBJ databases">
        <title>Genomic Encyclopedia of Type Strains, Phase III (KMG-III): the genomes of soil and plant-associated and newly described type strains.</title>
        <authorList>
            <person name="Whitman W."/>
        </authorList>
    </citation>
    <scope>NUCLEOTIDE SEQUENCE [LARGE SCALE GENOMIC DNA]</scope>
    <source>
        <strain evidence="1 2">JA737</strain>
    </source>
</reference>
<keyword evidence="2" id="KW-1185">Reference proteome</keyword>
<proteinExistence type="predicted"/>
<accession>A0A318TUB3</accession>
<protein>
    <submittedName>
        <fullName evidence="1">Uncharacterized protein</fullName>
    </submittedName>
</protein>
<name>A0A318TUB3_9RHOB</name>
<dbReference type="AlphaFoldDB" id="A0A318TUB3"/>
<dbReference type="Proteomes" id="UP000247727">
    <property type="component" value="Unassembled WGS sequence"/>
</dbReference>
<evidence type="ECO:0000313" key="2">
    <source>
        <dbReference type="Proteomes" id="UP000247727"/>
    </source>
</evidence>
<sequence>MTETGPARGAARSITNIRHSLFQILPGQIPAGDDIRLNDGGEHPFTAIVLDTEFTERLNTGHIMADTDTVFLGEFLERQDFVGNTVTKAVFLTLVIGLRNEP</sequence>